<keyword evidence="6" id="KW-0902">Two-component regulatory system</keyword>
<comment type="caution">
    <text evidence="9">The sequence shown here is derived from an EMBL/GenBank/DDBJ whole genome shotgun (WGS) entry which is preliminary data.</text>
</comment>
<evidence type="ECO:0000256" key="5">
    <source>
        <dbReference type="ARBA" id="ARBA00022777"/>
    </source>
</evidence>
<dbReference type="InterPro" id="IPR005467">
    <property type="entry name" value="His_kinase_dom"/>
</dbReference>
<dbReference type="EMBL" id="AEJB01000361">
    <property type="protein sequence ID" value="ELP65637.1"/>
    <property type="molecule type" value="Genomic_DNA"/>
</dbReference>
<dbReference type="PANTHER" id="PTHR44936">
    <property type="entry name" value="SENSOR PROTEIN CREC"/>
    <property type="match status" value="1"/>
</dbReference>
<feature type="region of interest" description="Disordered" evidence="7">
    <location>
        <begin position="110"/>
        <end position="140"/>
    </location>
</feature>
<dbReference type="PROSITE" id="PS50109">
    <property type="entry name" value="HIS_KIN"/>
    <property type="match status" value="1"/>
</dbReference>
<evidence type="ECO:0000256" key="4">
    <source>
        <dbReference type="ARBA" id="ARBA00022679"/>
    </source>
</evidence>
<dbReference type="SUPFAM" id="SSF55874">
    <property type="entry name" value="ATPase domain of HSP90 chaperone/DNA topoisomerase II/histidine kinase"/>
    <property type="match status" value="1"/>
</dbReference>
<accession>L7F2Y0</accession>
<name>L7F2Y0_STRT8</name>
<feature type="compositionally biased region" description="Basic and acidic residues" evidence="7">
    <location>
        <begin position="112"/>
        <end position="126"/>
    </location>
</feature>
<evidence type="ECO:0000259" key="8">
    <source>
        <dbReference type="PROSITE" id="PS50109"/>
    </source>
</evidence>
<dbReference type="GO" id="GO:0000160">
    <property type="term" value="P:phosphorelay signal transduction system"/>
    <property type="evidence" value="ECO:0007669"/>
    <property type="project" value="UniProtKB-KW"/>
</dbReference>
<feature type="domain" description="Histidine kinase" evidence="8">
    <location>
        <begin position="12"/>
        <end position="107"/>
    </location>
</feature>
<dbReference type="PANTHER" id="PTHR44936:SF9">
    <property type="entry name" value="SENSOR PROTEIN CREC"/>
    <property type="match status" value="1"/>
</dbReference>
<dbReference type="Gene3D" id="3.30.565.10">
    <property type="entry name" value="Histidine kinase-like ATPase, C-terminal domain"/>
    <property type="match status" value="1"/>
</dbReference>
<evidence type="ECO:0000313" key="10">
    <source>
        <dbReference type="Proteomes" id="UP000010931"/>
    </source>
</evidence>
<organism evidence="9 10">
    <name type="scientific">Streptomyces turgidiscabies (strain Car8)</name>
    <dbReference type="NCBI Taxonomy" id="698760"/>
    <lineage>
        <taxon>Bacteria</taxon>
        <taxon>Bacillati</taxon>
        <taxon>Actinomycetota</taxon>
        <taxon>Actinomycetes</taxon>
        <taxon>Kitasatosporales</taxon>
        <taxon>Streptomycetaceae</taxon>
        <taxon>Streptomyces</taxon>
    </lineage>
</organism>
<keyword evidence="4" id="KW-0808">Transferase</keyword>
<dbReference type="GeneID" id="97405805"/>
<evidence type="ECO:0000256" key="1">
    <source>
        <dbReference type="ARBA" id="ARBA00000085"/>
    </source>
</evidence>
<dbReference type="Pfam" id="PF02518">
    <property type="entry name" value="HATPase_c"/>
    <property type="match status" value="1"/>
</dbReference>
<dbReference type="InterPro" id="IPR036890">
    <property type="entry name" value="HATPase_C_sf"/>
</dbReference>
<reference evidence="9 10" key="1">
    <citation type="journal article" date="2011" name="Plasmid">
        <title>Streptomyces turgidiscabies Car8 contains a modular pathogenicity island that shares virulence genes with other actinobacterial plant pathogens.</title>
        <authorList>
            <person name="Huguet-Tapia J.C."/>
            <person name="Badger J.H."/>
            <person name="Loria R."/>
            <person name="Pettis G.S."/>
        </authorList>
    </citation>
    <scope>NUCLEOTIDE SEQUENCE [LARGE SCALE GENOMIC DNA]</scope>
    <source>
        <strain evidence="9 10">Car8</strain>
    </source>
</reference>
<evidence type="ECO:0000256" key="3">
    <source>
        <dbReference type="ARBA" id="ARBA00022553"/>
    </source>
</evidence>
<gene>
    <name evidence="9" type="ORF">STRTUCAR8_01982</name>
</gene>
<keyword evidence="3" id="KW-0597">Phosphoprotein</keyword>
<comment type="catalytic activity">
    <reaction evidence="1">
        <text>ATP + protein L-histidine = ADP + protein N-phospho-L-histidine.</text>
        <dbReference type="EC" id="2.7.13.3"/>
    </reaction>
</comment>
<dbReference type="EC" id="2.7.13.3" evidence="2"/>
<dbReference type="InterPro" id="IPR050980">
    <property type="entry name" value="2C_sensor_his_kinase"/>
</dbReference>
<dbReference type="RefSeq" id="WP_006378559.1">
    <property type="nucleotide sequence ID" value="NZ_AEJB01000361.1"/>
</dbReference>
<evidence type="ECO:0000256" key="6">
    <source>
        <dbReference type="ARBA" id="ARBA00023012"/>
    </source>
</evidence>
<proteinExistence type="predicted"/>
<dbReference type="STRING" id="85558.T45_06305"/>
<evidence type="ECO:0000313" key="9">
    <source>
        <dbReference type="EMBL" id="ELP65637.1"/>
    </source>
</evidence>
<protein>
    <recommendedName>
        <fullName evidence="2">histidine kinase</fullName>
        <ecNumber evidence="2">2.7.13.3</ecNumber>
    </recommendedName>
</protein>
<evidence type="ECO:0000256" key="7">
    <source>
        <dbReference type="SAM" id="MobiDB-lite"/>
    </source>
</evidence>
<dbReference type="PATRIC" id="fig|698760.3.peg.5514"/>
<dbReference type="SMART" id="SM00387">
    <property type="entry name" value="HATPase_c"/>
    <property type="match status" value="1"/>
</dbReference>
<evidence type="ECO:0000256" key="2">
    <source>
        <dbReference type="ARBA" id="ARBA00012438"/>
    </source>
</evidence>
<keyword evidence="5 9" id="KW-0418">Kinase</keyword>
<dbReference type="InterPro" id="IPR003594">
    <property type="entry name" value="HATPase_dom"/>
</dbReference>
<keyword evidence="10" id="KW-1185">Reference proteome</keyword>
<dbReference type="AlphaFoldDB" id="L7F2Y0"/>
<dbReference type="GO" id="GO:0004673">
    <property type="term" value="F:protein histidine kinase activity"/>
    <property type="evidence" value="ECO:0007669"/>
    <property type="project" value="UniProtKB-EC"/>
</dbReference>
<sequence length="140" mass="14196">MPDDVRVPGGPVAEILGVLLDNARLHGHGTVRVTVRDLDDALALDIADEGTADGDSARLFERGHTEGGAGTGIGLALARDLAVSLGGRLSLANRAPTTFTLLLPVRAAGVHGADDRNESDGRRGDADPQDEAGQGGPGGC</sequence>
<dbReference type="Proteomes" id="UP000010931">
    <property type="component" value="Unassembled WGS sequence"/>
</dbReference>